<keyword evidence="2" id="KW-0560">Oxidoreductase</keyword>
<accession>A0AAD4GR60</accession>
<name>A0AAD4GR60_ASPNN</name>
<dbReference type="SUPFAM" id="SSF51735">
    <property type="entry name" value="NAD(P)-binding Rossmann-fold domains"/>
    <property type="match status" value="1"/>
</dbReference>
<reference evidence="4" key="1">
    <citation type="journal article" date="2019" name="Beilstein J. Org. Chem.">
        <title>Nanangenines: drimane sesquiterpenoids as the dominant metabolite cohort of a novel Australian fungus, Aspergillus nanangensis.</title>
        <authorList>
            <person name="Lacey H.J."/>
            <person name="Gilchrist C.L.M."/>
            <person name="Crombie A."/>
            <person name="Kalaitzis J.A."/>
            <person name="Vuong D."/>
            <person name="Rutledge P.J."/>
            <person name="Turner P."/>
            <person name="Pitt J.I."/>
            <person name="Lacey E."/>
            <person name="Chooi Y.H."/>
            <person name="Piggott A.M."/>
        </authorList>
    </citation>
    <scope>NUCLEOTIDE SEQUENCE</scope>
    <source>
        <strain evidence="4">MST-FP2251</strain>
    </source>
</reference>
<evidence type="ECO:0000313" key="4">
    <source>
        <dbReference type="EMBL" id="KAF9887084.1"/>
    </source>
</evidence>
<dbReference type="EMBL" id="VCAU01000067">
    <property type="protein sequence ID" value="KAF9887084.1"/>
    <property type="molecule type" value="Genomic_DNA"/>
</dbReference>
<gene>
    <name evidence="4" type="ORF">FE257_010578</name>
</gene>
<dbReference type="PANTHER" id="PTHR47706">
    <property type="entry name" value="NMRA-LIKE FAMILY PROTEIN"/>
    <property type="match status" value="1"/>
</dbReference>
<protein>
    <recommendedName>
        <fullName evidence="3">NmrA-like domain-containing protein</fullName>
    </recommendedName>
</protein>
<evidence type="ECO:0000313" key="5">
    <source>
        <dbReference type="Proteomes" id="UP001194746"/>
    </source>
</evidence>
<sequence length="280" mass="30284">MSNPKIAIAGASGNLGPAVLSALLEAGFTVTVLTRAGQKGSHQFDRRAQVAKVDYQSQESLISALRGHDAVVNTLGTVPRPVHLGLIDAAVAAHVPRFIPSEFGMDSAHPKASAFPIYADKVAVQKYLQEKAAASGGQFAYTFLINDAVELYDGGDRKFSATTLAGVGKAICGIIRNLEATRNRTVYVREVDVSQNQLLGMLKTTLPTKVVDTEELERNAWVEFKKPNPPLEIFLDFIRRNVFGEGYGGLLPAEALSNQLLGVREFSQDELEKVVRDCGN</sequence>
<evidence type="ECO:0000256" key="2">
    <source>
        <dbReference type="ARBA" id="ARBA00023002"/>
    </source>
</evidence>
<dbReference type="Gene3D" id="3.40.50.720">
    <property type="entry name" value="NAD(P)-binding Rossmann-like Domain"/>
    <property type="match status" value="1"/>
</dbReference>
<dbReference type="InterPro" id="IPR051609">
    <property type="entry name" value="NmrA/Isoflavone_reductase-like"/>
</dbReference>
<dbReference type="PANTHER" id="PTHR47706:SF1">
    <property type="entry name" value="CIPA-LIKE, PUTATIVE (AFU_ORTHOLOGUE AFUA_1G12460)-RELATED"/>
    <property type="match status" value="1"/>
</dbReference>
<evidence type="ECO:0000259" key="3">
    <source>
        <dbReference type="Pfam" id="PF05368"/>
    </source>
</evidence>
<dbReference type="InterPro" id="IPR036291">
    <property type="entry name" value="NAD(P)-bd_dom_sf"/>
</dbReference>
<dbReference type="Proteomes" id="UP001194746">
    <property type="component" value="Unassembled WGS sequence"/>
</dbReference>
<proteinExistence type="predicted"/>
<keyword evidence="1" id="KW-0521">NADP</keyword>
<dbReference type="GO" id="GO:0016491">
    <property type="term" value="F:oxidoreductase activity"/>
    <property type="evidence" value="ECO:0007669"/>
    <property type="project" value="UniProtKB-KW"/>
</dbReference>
<evidence type="ECO:0000256" key="1">
    <source>
        <dbReference type="ARBA" id="ARBA00022857"/>
    </source>
</evidence>
<feature type="domain" description="NmrA-like" evidence="3">
    <location>
        <begin position="4"/>
        <end position="144"/>
    </location>
</feature>
<dbReference type="Pfam" id="PF05368">
    <property type="entry name" value="NmrA"/>
    <property type="match status" value="1"/>
</dbReference>
<reference evidence="4" key="2">
    <citation type="submission" date="2020-02" db="EMBL/GenBank/DDBJ databases">
        <authorList>
            <person name="Gilchrist C.L.M."/>
            <person name="Chooi Y.-H."/>
        </authorList>
    </citation>
    <scope>NUCLEOTIDE SEQUENCE</scope>
    <source>
        <strain evidence="4">MST-FP2251</strain>
    </source>
</reference>
<dbReference type="CDD" id="cd05259">
    <property type="entry name" value="PCBER_SDR_a"/>
    <property type="match status" value="1"/>
</dbReference>
<keyword evidence="5" id="KW-1185">Reference proteome</keyword>
<dbReference type="InterPro" id="IPR045312">
    <property type="entry name" value="PCBER-like"/>
</dbReference>
<dbReference type="InterPro" id="IPR008030">
    <property type="entry name" value="NmrA-like"/>
</dbReference>
<comment type="caution">
    <text evidence="4">The sequence shown here is derived from an EMBL/GenBank/DDBJ whole genome shotgun (WGS) entry which is preliminary data.</text>
</comment>
<organism evidence="4 5">
    <name type="scientific">Aspergillus nanangensis</name>
    <dbReference type="NCBI Taxonomy" id="2582783"/>
    <lineage>
        <taxon>Eukaryota</taxon>
        <taxon>Fungi</taxon>
        <taxon>Dikarya</taxon>
        <taxon>Ascomycota</taxon>
        <taxon>Pezizomycotina</taxon>
        <taxon>Eurotiomycetes</taxon>
        <taxon>Eurotiomycetidae</taxon>
        <taxon>Eurotiales</taxon>
        <taxon>Aspergillaceae</taxon>
        <taxon>Aspergillus</taxon>
        <taxon>Aspergillus subgen. Circumdati</taxon>
    </lineage>
</organism>
<dbReference type="AlphaFoldDB" id="A0AAD4GR60"/>